<dbReference type="AlphaFoldDB" id="A0A177NJC4"/>
<proteinExistence type="predicted"/>
<dbReference type="EMBL" id="LUUK01000177">
    <property type="protein sequence ID" value="OAI17523.1"/>
    <property type="molecule type" value="Genomic_DNA"/>
</dbReference>
<evidence type="ECO:0000313" key="2">
    <source>
        <dbReference type="Proteomes" id="UP000077628"/>
    </source>
</evidence>
<accession>A0A177NJC4</accession>
<protein>
    <recommendedName>
        <fullName evidence="3">ATP-binding protein</fullName>
    </recommendedName>
</protein>
<evidence type="ECO:0000313" key="1">
    <source>
        <dbReference type="EMBL" id="OAI17523.1"/>
    </source>
</evidence>
<dbReference type="OrthoDB" id="856045at2"/>
<dbReference type="SUPFAM" id="SSF52540">
    <property type="entry name" value="P-loop containing nucleoside triphosphate hydrolases"/>
    <property type="match status" value="1"/>
</dbReference>
<sequence>MSIAQFINVNTSYTRSINIERDSEYQNSVRPYILTSRAIQVLDRFTDTLKPIEIPRAWALVGPYGSGKSAFGLFLSQLLGNKEDETTQHAIAGLQQVAPELAEQFKKNCAAPKGYCIASIAGTPESLGHRLLQALNKAVLRYFGDHRDDLNPQLLSLLKEVTNEINPKTSDILALISELQSAITKVGGAGLLIVVDELGKFLEYEARHRSNSEIFLLQALAEHAVRPDEAPLQLVVLLHQSFEQYAQTLGDHLRNEWKKVQGRFESIPFVETAEQVIRVIRAALVQNLDPRIKTKLDAEAFQFAAALDQHRALPPGLLVDDAAALFTACYPLHPISLLVLPALCQRVAQNERTLFSYLGSQEPHGFMESLSRLSVKNDRLDWICPWEIYDYFILNQPGLVTDPHTHRRWAEVVTAVERLGDALASEISLLKMIGLMNIVGIQGGLKASFEVLSLCDENAKITSSTLDALGERSLITYRKFSGEYRVWQGSDFDLETALSEQISQIGQVDIAELLNQAKPLAPIVARRHAIATGTLRYYQPDFVSAPSISRIRPMDKPTLFICLANTTDEVILFRQKLIELGNGHTIGVIVGNPESLREAVLTIFALSRIQRENALLANDPVAQRELKDRLTAAQKNETAIIASILETPNQSEWIAQGRIPLIDNKRQLQQKFSAILDEVYYAAPLLHNELINRDKPSPSAMAGRNKLIAAMFEHGHEEDLGIEKYPAEKSMYRALLKATGLHYKNGDGWQFGLSPTLKDKYRIRPVWKAIEKEFDDSETNPIPVADLFARLVQPPYGLKAGVIPILFLTIFLANRDELALFEEGSFIPFLTVEIYERLLKNPKSFSLQRFQIDSLREALFRRYAEIVSGEIPNEATLLTAVKPLAQMMVNLPDYTKRTQRLSPEAISVRNLFFESKSPAQLVLVDLPKACGFSSLTSIKPEEEQLHMFSQKFQSVIGELRGAYHSLLWNVMNMIKKAFGIENDVLIQDLRDMLRGRCMQLENYTIDIHGLRAFIGRIVDPYGEETPWLISIASFLARKPPEKWTDDDINAVEYRITEYAKRIRDLERLRFVHQDRISDFGDDIEVMLLKGVQQQTGETELFVVLDSAKKRAVASTVSKISDLLSSLDDVSLRHAALALSFTAATSSIPEADRNNEYVALEGKS</sequence>
<organism evidence="1 2">
    <name type="scientific">Methylomonas koyamae</name>
    <dbReference type="NCBI Taxonomy" id="702114"/>
    <lineage>
        <taxon>Bacteria</taxon>
        <taxon>Pseudomonadati</taxon>
        <taxon>Pseudomonadota</taxon>
        <taxon>Gammaproteobacteria</taxon>
        <taxon>Methylococcales</taxon>
        <taxon>Methylococcaceae</taxon>
        <taxon>Methylomonas</taxon>
    </lineage>
</organism>
<gene>
    <name evidence="1" type="ORF">A1355_07750</name>
</gene>
<name>A0A177NJC4_9GAMM</name>
<dbReference type="InterPro" id="IPR027417">
    <property type="entry name" value="P-loop_NTPase"/>
</dbReference>
<keyword evidence="2" id="KW-1185">Reference proteome</keyword>
<dbReference type="RefSeq" id="WP_064029429.1">
    <property type="nucleotide sequence ID" value="NZ_LUUK01000177.1"/>
</dbReference>
<comment type="caution">
    <text evidence="1">The sequence shown here is derived from an EMBL/GenBank/DDBJ whole genome shotgun (WGS) entry which is preliminary data.</text>
</comment>
<reference evidence="2" key="1">
    <citation type="submission" date="2016-03" db="EMBL/GenBank/DDBJ databases">
        <authorList>
            <person name="Heylen K."/>
            <person name="De Vos P."/>
            <person name="Vekeman B."/>
        </authorList>
    </citation>
    <scope>NUCLEOTIDE SEQUENCE [LARGE SCALE GENOMIC DNA]</scope>
    <source>
        <strain evidence="2">R-45383</strain>
    </source>
</reference>
<dbReference type="Proteomes" id="UP000077628">
    <property type="component" value="Unassembled WGS sequence"/>
</dbReference>
<evidence type="ECO:0008006" key="3">
    <source>
        <dbReference type="Google" id="ProtNLM"/>
    </source>
</evidence>
<dbReference type="STRING" id="702114.A1355_07750"/>